<evidence type="ECO:0000256" key="1">
    <source>
        <dbReference type="SAM" id="MobiDB-lite"/>
    </source>
</evidence>
<dbReference type="EMBL" id="JAHHUM010001248">
    <property type="protein sequence ID" value="KAK5613151.1"/>
    <property type="molecule type" value="Genomic_DNA"/>
</dbReference>
<evidence type="ECO:0000313" key="2">
    <source>
        <dbReference type="EMBL" id="KAK5613151.1"/>
    </source>
</evidence>
<keyword evidence="3" id="KW-1185">Reference proteome</keyword>
<feature type="compositionally biased region" description="Polar residues" evidence="1">
    <location>
        <begin position="99"/>
        <end position="112"/>
    </location>
</feature>
<reference evidence="2 3" key="1">
    <citation type="submission" date="2021-06" db="EMBL/GenBank/DDBJ databases">
        <authorList>
            <person name="Palmer J.M."/>
        </authorList>
    </citation>
    <scope>NUCLEOTIDE SEQUENCE [LARGE SCALE GENOMIC DNA]</scope>
    <source>
        <strain evidence="2 3">MEX-2019</strain>
        <tissue evidence="2">Muscle</tissue>
    </source>
</reference>
<dbReference type="Proteomes" id="UP001311232">
    <property type="component" value="Unassembled WGS sequence"/>
</dbReference>
<name>A0AAV9RVT6_9TELE</name>
<feature type="region of interest" description="Disordered" evidence="1">
    <location>
        <begin position="99"/>
        <end position="140"/>
    </location>
</feature>
<organism evidence="2 3">
    <name type="scientific">Crenichthys baileyi</name>
    <name type="common">White River springfish</name>
    <dbReference type="NCBI Taxonomy" id="28760"/>
    <lineage>
        <taxon>Eukaryota</taxon>
        <taxon>Metazoa</taxon>
        <taxon>Chordata</taxon>
        <taxon>Craniata</taxon>
        <taxon>Vertebrata</taxon>
        <taxon>Euteleostomi</taxon>
        <taxon>Actinopterygii</taxon>
        <taxon>Neopterygii</taxon>
        <taxon>Teleostei</taxon>
        <taxon>Neoteleostei</taxon>
        <taxon>Acanthomorphata</taxon>
        <taxon>Ovalentaria</taxon>
        <taxon>Atherinomorphae</taxon>
        <taxon>Cyprinodontiformes</taxon>
        <taxon>Goodeidae</taxon>
        <taxon>Crenichthys</taxon>
    </lineage>
</organism>
<protein>
    <submittedName>
        <fullName evidence="2">Uncharacterized protein</fullName>
    </submittedName>
</protein>
<evidence type="ECO:0000313" key="3">
    <source>
        <dbReference type="Proteomes" id="UP001311232"/>
    </source>
</evidence>
<accession>A0AAV9RVT6</accession>
<comment type="caution">
    <text evidence="2">The sequence shown here is derived from an EMBL/GenBank/DDBJ whole genome shotgun (WGS) entry which is preliminary data.</text>
</comment>
<gene>
    <name evidence="2" type="ORF">CRENBAI_000597</name>
</gene>
<dbReference type="AlphaFoldDB" id="A0AAV9RVT6"/>
<sequence>MASERGGVRQVFSITLIISRGGFKEEAASNSLPECCPLVLSMEEVGGCRQPSRLAGEMEGFFFPKILRFTTPSRRSVKGPWQPRSGSVDKAVRELQQQQLMNSGKKSSSLRNIWSKKLEGSRSSNSGRTQQRKRHQMMDDVFQPRVLLHRLVLPADVKEEAPEEQSPDVDQQEPEPLQIKEEQEELWTSQEGEQLTVKEETDTRTISVTCSWLECQHHNHLTGHDRRYSKHGRRLVRRAQSPGIFLTSVDQFLHRAIHLPWSPFTCGRYLFSTRIRCSIPSAPFLDICAGKVSTLGICTILLRLHLLLQLLLLQTQ</sequence>
<proteinExistence type="predicted"/>